<evidence type="ECO:0000259" key="8">
    <source>
        <dbReference type="Pfam" id="PF02706"/>
    </source>
</evidence>
<comment type="caution">
    <text evidence="9">The sequence shown here is derived from an EMBL/GenBank/DDBJ whole genome shotgun (WGS) entry which is preliminary data.</text>
</comment>
<evidence type="ECO:0000256" key="1">
    <source>
        <dbReference type="ARBA" id="ARBA00004651"/>
    </source>
</evidence>
<protein>
    <submittedName>
        <fullName evidence="9">Capsular polysaccharide biosynthesis protein</fullName>
    </submittedName>
</protein>
<feature type="transmembrane region" description="Helical" evidence="7">
    <location>
        <begin position="175"/>
        <end position="195"/>
    </location>
</feature>
<keyword evidence="6 7" id="KW-0472">Membrane</keyword>
<dbReference type="AlphaFoldDB" id="A0A920CAJ7"/>
<dbReference type="EMBL" id="BORQ01000001">
    <property type="protein sequence ID" value="GIO30144.1"/>
    <property type="molecule type" value="Genomic_DNA"/>
</dbReference>
<organism evidence="9 10">
    <name type="scientific">Paenibacillus albilobatus</name>
    <dbReference type="NCBI Taxonomy" id="2716884"/>
    <lineage>
        <taxon>Bacteria</taxon>
        <taxon>Bacillati</taxon>
        <taxon>Bacillota</taxon>
        <taxon>Bacilli</taxon>
        <taxon>Bacillales</taxon>
        <taxon>Paenibacillaceae</taxon>
        <taxon>Paenibacillus</taxon>
    </lineage>
</organism>
<dbReference type="InterPro" id="IPR050445">
    <property type="entry name" value="Bact_polysacc_biosynth/exp"/>
</dbReference>
<keyword evidence="10" id="KW-1185">Reference proteome</keyword>
<dbReference type="GO" id="GO:0004713">
    <property type="term" value="F:protein tyrosine kinase activity"/>
    <property type="evidence" value="ECO:0007669"/>
    <property type="project" value="TreeGrafter"/>
</dbReference>
<evidence type="ECO:0000256" key="4">
    <source>
        <dbReference type="ARBA" id="ARBA00022692"/>
    </source>
</evidence>
<dbReference type="Pfam" id="PF02706">
    <property type="entry name" value="Wzz"/>
    <property type="match status" value="1"/>
</dbReference>
<evidence type="ECO:0000256" key="6">
    <source>
        <dbReference type="ARBA" id="ARBA00023136"/>
    </source>
</evidence>
<evidence type="ECO:0000256" key="2">
    <source>
        <dbReference type="ARBA" id="ARBA00006683"/>
    </source>
</evidence>
<gene>
    <name evidence="9" type="ORF">J2TS6_12850</name>
</gene>
<evidence type="ECO:0000256" key="3">
    <source>
        <dbReference type="ARBA" id="ARBA00022475"/>
    </source>
</evidence>
<dbReference type="GO" id="GO:0005886">
    <property type="term" value="C:plasma membrane"/>
    <property type="evidence" value="ECO:0007669"/>
    <property type="project" value="UniProtKB-SubCell"/>
</dbReference>
<comment type="subcellular location">
    <subcellularLocation>
        <location evidence="1">Cell membrane</location>
        <topology evidence="1">Multi-pass membrane protein</topology>
    </subcellularLocation>
</comment>
<keyword evidence="3" id="KW-1003">Cell membrane</keyword>
<keyword evidence="5 7" id="KW-1133">Transmembrane helix</keyword>
<feature type="domain" description="Polysaccharide chain length determinant N-terminal" evidence="8">
    <location>
        <begin position="2"/>
        <end position="91"/>
    </location>
</feature>
<dbReference type="PANTHER" id="PTHR32309:SF13">
    <property type="entry name" value="FERRIC ENTEROBACTIN TRANSPORT PROTEIN FEPE"/>
    <property type="match status" value="1"/>
</dbReference>
<dbReference type="PANTHER" id="PTHR32309">
    <property type="entry name" value="TYROSINE-PROTEIN KINASE"/>
    <property type="match status" value="1"/>
</dbReference>
<evidence type="ECO:0000256" key="7">
    <source>
        <dbReference type="SAM" id="Phobius"/>
    </source>
</evidence>
<reference evidence="9" key="1">
    <citation type="submission" date="2021-03" db="EMBL/GenBank/DDBJ databases">
        <title>Antimicrobial resistance genes in bacteria isolated from Japanese honey, and their potential for conferring macrolide and lincosamide resistance in the American foulbrood pathogen Paenibacillus larvae.</title>
        <authorList>
            <person name="Okamoto M."/>
            <person name="Kumagai M."/>
            <person name="Kanamori H."/>
            <person name="Takamatsu D."/>
        </authorList>
    </citation>
    <scope>NUCLEOTIDE SEQUENCE</scope>
    <source>
        <strain evidence="9">J2TS6</strain>
    </source>
</reference>
<name>A0A920CAJ7_9BACL</name>
<evidence type="ECO:0000313" key="10">
    <source>
        <dbReference type="Proteomes" id="UP000679779"/>
    </source>
</evidence>
<proteinExistence type="inferred from homology"/>
<keyword evidence="4 7" id="KW-0812">Transmembrane</keyword>
<accession>A0A920CAJ7</accession>
<dbReference type="InterPro" id="IPR003856">
    <property type="entry name" value="LPS_length_determ_N"/>
</dbReference>
<dbReference type="Proteomes" id="UP000679779">
    <property type="component" value="Unassembled WGS sequence"/>
</dbReference>
<comment type="similarity">
    <text evidence="2">Belongs to the CpsC/CapA family.</text>
</comment>
<evidence type="ECO:0000313" key="9">
    <source>
        <dbReference type="EMBL" id="GIO30144.1"/>
    </source>
</evidence>
<sequence length="249" mass="28085">MELKLMMQMLRKRLWFLIVFVAVCTAGAGLYSKFMMTPEYEAQSTLIVNKMSADRNGAQSLDINEINSNIMLINSYKVIISSASIMDKVVSRFPEIKETSADLSERIKVVTTQNSQVITLKIRDVSYSHAMQIVNAVSQVFKEEIPQIMKIDNITILDKAKPEPDPVPVSPNVKLNVVITFIASLMIAIGIAFLLDYLDDTVKTEQDVEKYLDLTTLGAIRKMRRKDLKTRSSAKIKKQVGENYAQLSQ</sequence>
<evidence type="ECO:0000256" key="5">
    <source>
        <dbReference type="ARBA" id="ARBA00022989"/>
    </source>
</evidence>
<dbReference type="RefSeq" id="WP_160040007.1">
    <property type="nucleotide sequence ID" value="NZ_BORQ01000001.1"/>
</dbReference>